<dbReference type="SUPFAM" id="SSF50475">
    <property type="entry name" value="FMN-binding split barrel"/>
    <property type="match status" value="1"/>
</dbReference>
<proteinExistence type="predicted"/>
<gene>
    <name evidence="1" type="ORF">K1Y72_13680</name>
</gene>
<dbReference type="Proteomes" id="UP000774570">
    <property type="component" value="Unassembled WGS sequence"/>
</dbReference>
<evidence type="ECO:0000313" key="1">
    <source>
        <dbReference type="EMBL" id="MBW8483431.1"/>
    </source>
</evidence>
<dbReference type="Pfam" id="PF12900">
    <property type="entry name" value="Pyridox_ox_2"/>
    <property type="match status" value="1"/>
</dbReference>
<dbReference type="Gene3D" id="2.30.110.10">
    <property type="entry name" value="Electron Transport, Fmn-binding Protein, Chain A"/>
    <property type="match status" value="1"/>
</dbReference>
<dbReference type="RefSeq" id="WP_220166640.1">
    <property type="nucleotide sequence ID" value="NZ_JAIBOA010000007.1"/>
</dbReference>
<dbReference type="InterPro" id="IPR012349">
    <property type="entry name" value="Split_barrel_FMN-bd"/>
</dbReference>
<reference evidence="1 2" key="1">
    <citation type="submission" date="2021-07" db="EMBL/GenBank/DDBJ databases">
        <title>Actinomadura sp. PM05-2 isolated from lichen.</title>
        <authorList>
            <person name="Somphong A."/>
            <person name="Phongsopitanun W."/>
            <person name="Tanasupawat S."/>
            <person name="Peongsungnone V."/>
        </authorList>
    </citation>
    <scope>NUCLEOTIDE SEQUENCE [LARGE SCALE GENOMIC DNA]</scope>
    <source>
        <strain evidence="1 2">PM05-2</strain>
    </source>
</reference>
<name>A0ABS7FSZ4_9ACTN</name>
<dbReference type="InterPro" id="IPR024747">
    <property type="entry name" value="Pyridox_Oxase-rel"/>
</dbReference>
<protein>
    <submittedName>
        <fullName evidence="1">Pyridoxamine 5'-phosphate oxidase family protein</fullName>
    </submittedName>
</protein>
<comment type="caution">
    <text evidence="1">The sequence shown here is derived from an EMBL/GenBank/DDBJ whole genome shotgun (WGS) entry which is preliminary data.</text>
</comment>
<accession>A0ABS7FSZ4</accession>
<organism evidence="1 2">
    <name type="scientific">Actinomadura parmotrematis</name>
    <dbReference type="NCBI Taxonomy" id="2864039"/>
    <lineage>
        <taxon>Bacteria</taxon>
        <taxon>Bacillati</taxon>
        <taxon>Actinomycetota</taxon>
        <taxon>Actinomycetes</taxon>
        <taxon>Streptosporangiales</taxon>
        <taxon>Thermomonosporaceae</taxon>
        <taxon>Actinomadura</taxon>
    </lineage>
</organism>
<evidence type="ECO:0000313" key="2">
    <source>
        <dbReference type="Proteomes" id="UP000774570"/>
    </source>
</evidence>
<dbReference type="EMBL" id="JAIBOA010000007">
    <property type="protein sequence ID" value="MBW8483431.1"/>
    <property type="molecule type" value="Genomic_DNA"/>
</dbReference>
<keyword evidence="2" id="KW-1185">Reference proteome</keyword>
<sequence length="143" mass="15408">MDYDGNGPRALDRERCLALLRTVPVGRVVFTDRALPAIQPVNFALDGGGRIVVRTSAGSALDRATRGSVVAFQADDIDVRTGTGWSVTLVGEARPVTAPAEIEELAGLPLRAWTPARADRYIRIHGRDLTGHGFCRHHRAAAL</sequence>